<comment type="caution">
    <text evidence="6">The sequence shown here is derived from an EMBL/GenBank/DDBJ whole genome shotgun (WGS) entry which is preliminary data.</text>
</comment>
<dbReference type="InterPro" id="IPR044731">
    <property type="entry name" value="BDH-like"/>
</dbReference>
<keyword evidence="3" id="KW-0560">Oxidoreductase</keyword>
<dbReference type="FunFam" id="3.40.50.1970:FF:000003">
    <property type="entry name" value="Alcohol dehydrogenase, iron-containing"/>
    <property type="match status" value="1"/>
</dbReference>
<dbReference type="GO" id="GO:1990002">
    <property type="term" value="F:methylglyoxal reductase (NADPH) (acetol producing) activity"/>
    <property type="evidence" value="ECO:0007669"/>
    <property type="project" value="TreeGrafter"/>
</dbReference>
<dbReference type="GO" id="GO:1990362">
    <property type="term" value="F:butanol dehydrogenase (NAD+) activity"/>
    <property type="evidence" value="ECO:0007669"/>
    <property type="project" value="InterPro"/>
</dbReference>
<dbReference type="Proteomes" id="UP000484255">
    <property type="component" value="Unassembled WGS sequence"/>
</dbReference>
<dbReference type="InterPro" id="IPR001670">
    <property type="entry name" value="ADH_Fe/GldA"/>
</dbReference>
<protein>
    <submittedName>
        <fullName evidence="6">Iron-containing alcohol dehydrogenase</fullName>
    </submittedName>
</protein>
<dbReference type="Pfam" id="PF00465">
    <property type="entry name" value="Fe-ADH"/>
    <property type="match status" value="1"/>
</dbReference>
<dbReference type="PANTHER" id="PTHR43633:SF1">
    <property type="entry name" value="ALCOHOL DEHYDROGENASE YQHD"/>
    <property type="match status" value="1"/>
</dbReference>
<evidence type="ECO:0000256" key="3">
    <source>
        <dbReference type="ARBA" id="ARBA00023002"/>
    </source>
</evidence>
<dbReference type="EMBL" id="JAAGOH010000014">
    <property type="protein sequence ID" value="NDY92035.1"/>
    <property type="molecule type" value="Genomic_DNA"/>
</dbReference>
<dbReference type="InterPro" id="IPR056798">
    <property type="entry name" value="ADH_Fe_C"/>
</dbReference>
<keyword evidence="7" id="KW-1185">Reference proteome</keyword>
<reference evidence="6 7" key="1">
    <citation type="submission" date="2020-02" db="EMBL/GenBank/DDBJ databases">
        <title>Ideonella bacterium strain TBM-1.</title>
        <authorList>
            <person name="Chen W.-M."/>
        </authorList>
    </citation>
    <scope>NUCLEOTIDE SEQUENCE [LARGE SCALE GENOMIC DNA]</scope>
    <source>
        <strain evidence="6 7">TBM-1</strain>
    </source>
</reference>
<evidence type="ECO:0000313" key="6">
    <source>
        <dbReference type="EMBL" id="NDY92035.1"/>
    </source>
</evidence>
<dbReference type="InterPro" id="IPR018211">
    <property type="entry name" value="ADH_Fe_CS"/>
</dbReference>
<feature type="domain" description="Fe-containing alcohol dehydrogenase-like C-terminal" evidence="5">
    <location>
        <begin position="187"/>
        <end position="357"/>
    </location>
</feature>
<dbReference type="Gene3D" id="3.40.50.1970">
    <property type="match status" value="1"/>
</dbReference>
<evidence type="ECO:0000259" key="5">
    <source>
        <dbReference type="Pfam" id="PF25137"/>
    </source>
</evidence>
<accession>A0A7C9PHD6</accession>
<name>A0A7C9PHD6_9BURK</name>
<dbReference type="PANTHER" id="PTHR43633">
    <property type="entry name" value="ALCOHOL DEHYDROGENASE YQHD"/>
    <property type="match status" value="1"/>
</dbReference>
<proteinExistence type="inferred from homology"/>
<dbReference type="AlphaFoldDB" id="A0A7C9PHD6"/>
<dbReference type="GO" id="GO:0005829">
    <property type="term" value="C:cytosol"/>
    <property type="evidence" value="ECO:0007669"/>
    <property type="project" value="TreeGrafter"/>
</dbReference>
<dbReference type="PROSITE" id="PS00060">
    <property type="entry name" value="ADH_IRON_2"/>
    <property type="match status" value="1"/>
</dbReference>
<dbReference type="GO" id="GO:0046872">
    <property type="term" value="F:metal ion binding"/>
    <property type="evidence" value="ECO:0007669"/>
    <property type="project" value="InterPro"/>
</dbReference>
<evidence type="ECO:0000313" key="7">
    <source>
        <dbReference type="Proteomes" id="UP000484255"/>
    </source>
</evidence>
<dbReference type="SUPFAM" id="SSF56796">
    <property type="entry name" value="Dehydroquinate synthase-like"/>
    <property type="match status" value="1"/>
</dbReference>
<dbReference type="Pfam" id="PF25137">
    <property type="entry name" value="ADH_Fe_C"/>
    <property type="match status" value="1"/>
</dbReference>
<comment type="similarity">
    <text evidence="2">Belongs to the iron-containing alcohol dehydrogenase family.</text>
</comment>
<evidence type="ECO:0000256" key="2">
    <source>
        <dbReference type="ARBA" id="ARBA00007358"/>
    </source>
</evidence>
<comment type="cofactor">
    <cofactor evidence="1">
        <name>Fe cation</name>
        <dbReference type="ChEBI" id="CHEBI:24875"/>
    </cofactor>
</comment>
<feature type="domain" description="Alcohol dehydrogenase iron-type/glycerol dehydrogenase GldA" evidence="4">
    <location>
        <begin position="9"/>
        <end position="175"/>
    </location>
</feature>
<sequence>MQNFEFQNPTRIVFGQGTVPSLDKLVPADARVLILYGGQSAERAGTLAEVRAALGPRVRSEFGGIEANPTFETLMRAVALVRAERLDFLLAVGGGSVIDGTKFVAAAAPYSGDAWAILESFGSVVQEALPLAAVLTLPATGSEMNPSAVVTRQTTHTKAFFASPKVYPQFSILDPTKTYTLPARQLANGVVDAFVHVMEQYLTYPAAALVQDRFAEGLLQTLIEIGPKVVNGPADYDSRATLMWSATMALNGLIATGVPQDWATHLVGHELTALHGLDHGCTLAVVLPPMLRLRRDNKRAKLLQFAERVWQLRDGTDDDRIEQAIQRTQDFFESLGVRTRLSGYGLGPEVIAPLVEALTAHGMTRLGEHGDVTPDQARLVYEAAL</sequence>
<dbReference type="Gene3D" id="1.20.1090.10">
    <property type="entry name" value="Dehydroquinate synthase-like - alpha domain"/>
    <property type="match status" value="1"/>
</dbReference>
<evidence type="ECO:0000256" key="1">
    <source>
        <dbReference type="ARBA" id="ARBA00001962"/>
    </source>
</evidence>
<organism evidence="6 7">
    <name type="scientific">Ideonella livida</name>
    <dbReference type="NCBI Taxonomy" id="2707176"/>
    <lineage>
        <taxon>Bacteria</taxon>
        <taxon>Pseudomonadati</taxon>
        <taxon>Pseudomonadota</taxon>
        <taxon>Betaproteobacteria</taxon>
        <taxon>Burkholderiales</taxon>
        <taxon>Sphaerotilaceae</taxon>
        <taxon>Ideonella</taxon>
    </lineage>
</organism>
<evidence type="ECO:0000259" key="4">
    <source>
        <dbReference type="Pfam" id="PF00465"/>
    </source>
</evidence>
<dbReference type="CDD" id="cd08187">
    <property type="entry name" value="BDH"/>
    <property type="match status" value="1"/>
</dbReference>
<dbReference type="GO" id="GO:0008106">
    <property type="term" value="F:alcohol dehydrogenase (NADP+) activity"/>
    <property type="evidence" value="ECO:0007669"/>
    <property type="project" value="TreeGrafter"/>
</dbReference>
<dbReference type="PROSITE" id="PS00913">
    <property type="entry name" value="ADH_IRON_1"/>
    <property type="match status" value="1"/>
</dbReference>
<gene>
    <name evidence="6" type="ORF">G3A44_12635</name>
</gene>
<dbReference type="RefSeq" id="WP_163457887.1">
    <property type="nucleotide sequence ID" value="NZ_JAAGOH010000014.1"/>
</dbReference>